<feature type="compositionally biased region" description="Basic and acidic residues" evidence="1">
    <location>
        <begin position="94"/>
        <end position="104"/>
    </location>
</feature>
<feature type="compositionally biased region" description="Basic and acidic residues" evidence="1">
    <location>
        <begin position="7"/>
        <end position="28"/>
    </location>
</feature>
<gene>
    <name evidence="2" type="ORF">HCBG_06469</name>
</gene>
<reference evidence="2" key="1">
    <citation type="submission" date="2009-02" db="EMBL/GenBank/DDBJ databases">
        <title>The Genome Sequence of Ajellomyces capsulatus strain G186AR.</title>
        <authorList>
            <consortium name="The Broad Institute Genome Sequencing Platform"/>
            <person name="Champion M."/>
            <person name="Cuomo C."/>
            <person name="Ma L.-J."/>
            <person name="Henn M.R."/>
            <person name="Sil A."/>
            <person name="Goldman B."/>
            <person name="Young S.K."/>
            <person name="Kodira C.D."/>
            <person name="Zeng Q."/>
            <person name="Koehrsen M."/>
            <person name="Alvarado L."/>
            <person name="Berlin A."/>
            <person name="Borenstein D."/>
            <person name="Chen Z."/>
            <person name="Engels R."/>
            <person name="Freedman E."/>
            <person name="Gellesch M."/>
            <person name="Goldberg J."/>
            <person name="Griggs A."/>
            <person name="Gujja S."/>
            <person name="Heiman D."/>
            <person name="Hepburn T."/>
            <person name="Howarth C."/>
            <person name="Jen D."/>
            <person name="Larson L."/>
            <person name="Lewis B."/>
            <person name="Mehta T."/>
            <person name="Park D."/>
            <person name="Pearson M."/>
            <person name="Roberts A."/>
            <person name="Saif S."/>
            <person name="Shea T."/>
            <person name="Shenoy N."/>
            <person name="Sisk P."/>
            <person name="Stolte C."/>
            <person name="Sykes S."/>
            <person name="Walk T."/>
            <person name="White J."/>
            <person name="Yandava C."/>
            <person name="Klein B."/>
            <person name="McEwen J.G."/>
            <person name="Puccia R."/>
            <person name="Goldman G.H."/>
            <person name="Felipe M.S."/>
            <person name="Nino-Vega G."/>
            <person name="San-Blas G."/>
            <person name="Taylor J."/>
            <person name="Mendoza L."/>
            <person name="Galagan J."/>
            <person name="Nusbaum C."/>
            <person name="Birren B."/>
        </authorList>
    </citation>
    <scope>NUCLEOTIDE SEQUENCE</scope>
    <source>
        <strain evidence="2">G186AR</strain>
    </source>
</reference>
<dbReference type="HOGENOM" id="CLU_2249318_0_0_1"/>
<dbReference type="AlphaFoldDB" id="C0NTI9"/>
<evidence type="ECO:0000256" key="1">
    <source>
        <dbReference type="SAM" id="MobiDB-lite"/>
    </source>
</evidence>
<feature type="region of interest" description="Disordered" evidence="1">
    <location>
        <begin position="1"/>
        <end position="31"/>
    </location>
</feature>
<accession>C0NTI9</accession>
<protein>
    <submittedName>
        <fullName evidence="2">Uncharacterized protein</fullName>
    </submittedName>
</protein>
<name>C0NTI9_AJECG</name>
<dbReference type="STRING" id="447093.C0NTI9"/>
<dbReference type="EMBL" id="GG663371">
    <property type="protein sequence ID" value="EEH05350.1"/>
    <property type="molecule type" value="Genomic_DNA"/>
</dbReference>
<organism evidence="2 3">
    <name type="scientific">Ajellomyces capsulatus (strain G186AR / H82 / ATCC MYA-2454 / RMSCC 2432)</name>
    <name type="common">Darling's disease fungus</name>
    <name type="synonym">Histoplasma capsulatum</name>
    <dbReference type="NCBI Taxonomy" id="447093"/>
    <lineage>
        <taxon>Eukaryota</taxon>
        <taxon>Fungi</taxon>
        <taxon>Dikarya</taxon>
        <taxon>Ascomycota</taxon>
        <taxon>Pezizomycotina</taxon>
        <taxon>Eurotiomycetes</taxon>
        <taxon>Eurotiomycetidae</taxon>
        <taxon>Onygenales</taxon>
        <taxon>Ajellomycetaceae</taxon>
        <taxon>Histoplasma</taxon>
    </lineage>
</organism>
<dbReference type="RefSeq" id="XP_045285831.1">
    <property type="nucleotide sequence ID" value="XM_045433518.1"/>
</dbReference>
<sequence length="104" mass="11880">MPLFARALDRGRDERGHDQRGDPRHRQEPVSASLRLWGLGGEMADRDSEHLLNFLPPPEKTSTTLCLHLPKPPVPDVLDNDKNSTDDEKEEEEEKKKETQSEDP</sequence>
<keyword evidence="3" id="KW-1185">Reference proteome</keyword>
<dbReference type="InParanoid" id="C0NTI9"/>
<evidence type="ECO:0000313" key="2">
    <source>
        <dbReference type="EMBL" id="EEH05350.1"/>
    </source>
</evidence>
<evidence type="ECO:0000313" key="3">
    <source>
        <dbReference type="Proteomes" id="UP000001631"/>
    </source>
</evidence>
<feature type="region of interest" description="Disordered" evidence="1">
    <location>
        <begin position="52"/>
        <end position="104"/>
    </location>
</feature>
<dbReference type="Proteomes" id="UP000001631">
    <property type="component" value="Unassembled WGS sequence"/>
</dbReference>
<proteinExistence type="predicted"/>
<dbReference type="GeneID" id="69039485"/>